<dbReference type="InterPro" id="IPR036390">
    <property type="entry name" value="WH_DNA-bd_sf"/>
</dbReference>
<evidence type="ECO:0000256" key="4">
    <source>
        <dbReference type="ARBA" id="ARBA00023163"/>
    </source>
</evidence>
<dbReference type="InterPro" id="IPR036388">
    <property type="entry name" value="WH-like_DNA-bd_sf"/>
</dbReference>
<dbReference type="PANTHER" id="PTHR30537:SF21">
    <property type="entry name" value="HTH-TYPE TRANSCRIPTIONAL REGULATOR SINR-RELATED"/>
    <property type="match status" value="1"/>
</dbReference>
<gene>
    <name evidence="6" type="ORF">SAMN04487868_11710</name>
</gene>
<evidence type="ECO:0000256" key="1">
    <source>
        <dbReference type="ARBA" id="ARBA00009437"/>
    </source>
</evidence>
<reference evidence="6 7" key="1">
    <citation type="submission" date="2016-10" db="EMBL/GenBank/DDBJ databases">
        <authorList>
            <person name="Varghese N."/>
            <person name="Submissions S."/>
        </authorList>
    </citation>
    <scope>NUCLEOTIDE SEQUENCE [LARGE SCALE GENOMIC DNA]</scope>
    <source>
        <strain evidence="6 7">DSM 26291</strain>
    </source>
</reference>
<comment type="caution">
    <text evidence="6">The sequence shown here is derived from an EMBL/GenBank/DDBJ whole genome shotgun (WGS) entry which is preliminary data.</text>
</comment>
<evidence type="ECO:0000256" key="2">
    <source>
        <dbReference type="ARBA" id="ARBA00023015"/>
    </source>
</evidence>
<dbReference type="Gene3D" id="1.10.10.10">
    <property type="entry name" value="Winged helix-like DNA-binding domain superfamily/Winged helix DNA-binding domain"/>
    <property type="match status" value="1"/>
</dbReference>
<evidence type="ECO:0000256" key="3">
    <source>
        <dbReference type="ARBA" id="ARBA00023125"/>
    </source>
</evidence>
<proteinExistence type="inferred from homology"/>
<sequence>MANNGFQYSLNGYKTVDTEGIKLFVLAAEKLNISAAGRELGMPPAVASARLAKLENAVGADLLRRSTRKVALSTEGAEFLPFAREILAQENAALAAMGFGNEHVAGTLRLTASSTFAQQYVLPLMPEFLELYPGINLDLRLSDMELDLIQGSFDLALRDSVLPDSNLKARKLADDRRLLCASPEYLAKWGTPKHPGDLCSHQLIAFKSQATINLIGPDGEQGKFNPRAPGNRLIIDDGLSYKIATMAGAGIAMHALWSVHRELSEGTLVQVLGDFRMDAEPALWLVYPKSNVLTAKVRVFIDFLLERIGNRPPWLEGEAVTPSEAD</sequence>
<keyword evidence="3" id="KW-0238">DNA-binding</keyword>
<evidence type="ECO:0000313" key="7">
    <source>
        <dbReference type="Proteomes" id="UP000199211"/>
    </source>
</evidence>
<keyword evidence="4" id="KW-0804">Transcription</keyword>
<evidence type="ECO:0000313" key="6">
    <source>
        <dbReference type="EMBL" id="SFL95138.1"/>
    </source>
</evidence>
<dbReference type="PROSITE" id="PS50931">
    <property type="entry name" value="HTH_LYSR"/>
    <property type="match status" value="1"/>
</dbReference>
<feature type="domain" description="HTH lysR-type" evidence="5">
    <location>
        <begin position="16"/>
        <end position="73"/>
    </location>
</feature>
<dbReference type="SUPFAM" id="SSF53850">
    <property type="entry name" value="Periplasmic binding protein-like II"/>
    <property type="match status" value="1"/>
</dbReference>
<comment type="similarity">
    <text evidence="1">Belongs to the LysR transcriptional regulatory family.</text>
</comment>
<keyword evidence="7" id="KW-1185">Reference proteome</keyword>
<name>A0ABY1FRR7_9GAMM</name>
<dbReference type="SUPFAM" id="SSF46785">
    <property type="entry name" value="Winged helix' DNA-binding domain"/>
    <property type="match status" value="1"/>
</dbReference>
<evidence type="ECO:0000259" key="5">
    <source>
        <dbReference type="PROSITE" id="PS50931"/>
    </source>
</evidence>
<accession>A0ABY1FRR7</accession>
<dbReference type="InterPro" id="IPR058163">
    <property type="entry name" value="LysR-type_TF_proteobact-type"/>
</dbReference>
<organism evidence="6 7">
    <name type="scientific">Marinobacter salarius</name>
    <dbReference type="NCBI Taxonomy" id="1420917"/>
    <lineage>
        <taxon>Bacteria</taxon>
        <taxon>Pseudomonadati</taxon>
        <taxon>Pseudomonadota</taxon>
        <taxon>Gammaproteobacteria</taxon>
        <taxon>Pseudomonadales</taxon>
        <taxon>Marinobacteraceae</taxon>
        <taxon>Marinobacter</taxon>
    </lineage>
</organism>
<dbReference type="InterPro" id="IPR000847">
    <property type="entry name" value="LysR_HTH_N"/>
</dbReference>
<dbReference type="CDD" id="cd08422">
    <property type="entry name" value="PBP2_CrgA_like"/>
    <property type="match status" value="1"/>
</dbReference>
<protein>
    <submittedName>
        <fullName evidence="6">Transcriptional regulator, LysR family</fullName>
    </submittedName>
</protein>
<dbReference type="Proteomes" id="UP000199211">
    <property type="component" value="Unassembled WGS sequence"/>
</dbReference>
<dbReference type="InterPro" id="IPR005119">
    <property type="entry name" value="LysR_subst-bd"/>
</dbReference>
<dbReference type="Gene3D" id="3.40.190.290">
    <property type="match status" value="1"/>
</dbReference>
<keyword evidence="2" id="KW-0805">Transcription regulation</keyword>
<dbReference type="Pfam" id="PF00126">
    <property type="entry name" value="HTH_1"/>
    <property type="match status" value="1"/>
</dbReference>
<dbReference type="Pfam" id="PF03466">
    <property type="entry name" value="LysR_substrate"/>
    <property type="match status" value="1"/>
</dbReference>
<dbReference type="EMBL" id="FOTV01000017">
    <property type="protein sequence ID" value="SFL95138.1"/>
    <property type="molecule type" value="Genomic_DNA"/>
</dbReference>
<dbReference type="PANTHER" id="PTHR30537">
    <property type="entry name" value="HTH-TYPE TRANSCRIPTIONAL REGULATOR"/>
    <property type="match status" value="1"/>
</dbReference>